<dbReference type="InterPro" id="IPR027275">
    <property type="entry name" value="PRC-brl_dom"/>
</dbReference>
<dbReference type="SUPFAM" id="SSF50346">
    <property type="entry name" value="PRC-barrel domain"/>
    <property type="match status" value="1"/>
</dbReference>
<dbReference type="Proteomes" id="UP001281447">
    <property type="component" value="Unassembled WGS sequence"/>
</dbReference>
<name>A0ABU5CAR0_9BACI</name>
<dbReference type="PANTHER" id="PTHR40061:SF1">
    <property type="entry name" value="SPORULATION PROTEIN YLMC-RELATED"/>
    <property type="match status" value="1"/>
</dbReference>
<dbReference type="PANTHER" id="PTHR40061">
    <property type="entry name" value="SPORULATION PROTEIN YLMC-RELATED"/>
    <property type="match status" value="1"/>
</dbReference>
<evidence type="ECO:0000313" key="2">
    <source>
        <dbReference type="EMBL" id="MDY0396304.1"/>
    </source>
</evidence>
<dbReference type="Pfam" id="PF05239">
    <property type="entry name" value="PRC"/>
    <property type="match status" value="1"/>
</dbReference>
<dbReference type="InterPro" id="IPR011033">
    <property type="entry name" value="PRC_barrel-like_sf"/>
</dbReference>
<keyword evidence="3" id="KW-1185">Reference proteome</keyword>
<dbReference type="NCBIfam" id="TIGR02888">
    <property type="entry name" value="spore_YlmC_YmxH"/>
    <property type="match status" value="1"/>
</dbReference>
<dbReference type="InterPro" id="IPR014238">
    <property type="entry name" value="Spore_YlmC/YmxH"/>
</dbReference>
<gene>
    <name evidence="2" type="ORF">RWE15_20595</name>
</gene>
<dbReference type="EMBL" id="JAWDIP010000004">
    <property type="protein sequence ID" value="MDY0396304.1"/>
    <property type="molecule type" value="Genomic_DNA"/>
</dbReference>
<evidence type="ECO:0000313" key="3">
    <source>
        <dbReference type="Proteomes" id="UP001281447"/>
    </source>
</evidence>
<organism evidence="2 3">
    <name type="scientific">Tigheibacillus halophilus</name>
    <dbReference type="NCBI Taxonomy" id="361280"/>
    <lineage>
        <taxon>Bacteria</taxon>
        <taxon>Bacillati</taxon>
        <taxon>Bacillota</taxon>
        <taxon>Bacilli</taxon>
        <taxon>Bacillales</taxon>
        <taxon>Bacillaceae</taxon>
        <taxon>Tigheibacillus</taxon>
    </lineage>
</organism>
<dbReference type="Gene3D" id="2.30.30.240">
    <property type="entry name" value="PRC-barrel domain"/>
    <property type="match status" value="1"/>
</dbReference>
<sequence length="86" mass="9667">MLKLSDLQVKEVIAVADGRKLGNIADLEIDPDKGKIIALIVYDRGKKGGMFAKAEEMVIYWEQIVTIGTDVILIADQHQSKLFYFK</sequence>
<protein>
    <submittedName>
        <fullName evidence="2">YlmC/YmxH family sporulation protein</fullName>
    </submittedName>
</protein>
<proteinExistence type="predicted"/>
<comment type="caution">
    <text evidence="2">The sequence shown here is derived from an EMBL/GenBank/DDBJ whole genome shotgun (WGS) entry which is preliminary data.</text>
</comment>
<accession>A0ABU5CAR0</accession>
<feature type="domain" description="PRC-barrel" evidence="1">
    <location>
        <begin position="2"/>
        <end position="74"/>
    </location>
</feature>
<evidence type="ECO:0000259" key="1">
    <source>
        <dbReference type="Pfam" id="PF05239"/>
    </source>
</evidence>
<reference evidence="2 3" key="1">
    <citation type="submission" date="2023-10" db="EMBL/GenBank/DDBJ databases">
        <title>Virgibacillus halophilus 5B73C genome.</title>
        <authorList>
            <person name="Miliotis G."/>
            <person name="Sengupta P."/>
            <person name="Hameed A."/>
            <person name="Chuvochina M."/>
            <person name="Mcdonagh F."/>
            <person name="Simpson A.C."/>
            <person name="Singh N.K."/>
            <person name="Rekha P.D."/>
            <person name="Raman K."/>
            <person name="Hugenholtz P."/>
            <person name="Venkateswaran K."/>
        </authorList>
    </citation>
    <scope>NUCLEOTIDE SEQUENCE [LARGE SCALE GENOMIC DNA]</scope>
    <source>
        <strain evidence="2 3">5B73C</strain>
    </source>
</reference>